<dbReference type="InterPro" id="IPR027417">
    <property type="entry name" value="P-loop_NTPase"/>
</dbReference>
<comment type="caution">
    <text evidence="7">Lacks conserved residue(s) required for the propagation of feature annotation.</text>
</comment>
<dbReference type="HAMAP" id="MF_00109">
    <property type="entry name" value="Shikimate_kinase"/>
    <property type="match status" value="1"/>
</dbReference>
<dbReference type="GO" id="GO:0004765">
    <property type="term" value="F:shikimate kinase activity"/>
    <property type="evidence" value="ECO:0007669"/>
    <property type="project" value="UniProtKB-EC"/>
</dbReference>
<sequence length="168" mass="19637">MLKSKKNIILIGMMGCGKTTIARLLKDQLKMNWIDMDIYIEDKYQMRISEMFDISEDYFRQKETECCLDVSKMENMIISTGGGVVERCDNIKALRQNGYIIYVDRPIPLILEDIDTSSRPLLKDGAQRLYELYQKRHPLYLKACDYHVNNNGTLEEICTKIILKLKEL</sequence>
<protein>
    <recommendedName>
        <fullName evidence="7">Shikimate kinase</fullName>
        <shortName evidence="7">SK</shortName>
        <ecNumber evidence="7">2.7.1.71</ecNumber>
    </recommendedName>
</protein>
<keyword evidence="6 7" id="KW-0057">Aromatic amino acid biosynthesis</keyword>
<evidence type="ECO:0000313" key="8">
    <source>
        <dbReference type="EMBL" id="MDM8195757.1"/>
    </source>
</evidence>
<feature type="binding site" evidence="7">
    <location>
        <position position="136"/>
    </location>
    <ligand>
        <name>substrate</name>
    </ligand>
</feature>
<dbReference type="Pfam" id="PF01202">
    <property type="entry name" value="SKI"/>
    <property type="match status" value="1"/>
</dbReference>
<evidence type="ECO:0000256" key="3">
    <source>
        <dbReference type="ARBA" id="ARBA00022741"/>
    </source>
</evidence>
<keyword evidence="1 7" id="KW-0028">Amino-acid biosynthesis</keyword>
<dbReference type="InterPro" id="IPR031322">
    <property type="entry name" value="Shikimate/glucono_kinase"/>
</dbReference>
<comment type="cofactor">
    <cofactor evidence="7">
        <name>Mg(2+)</name>
        <dbReference type="ChEBI" id="CHEBI:18420"/>
    </cofactor>
    <text evidence="7">Binds 1 Mg(2+) ion per subunit.</text>
</comment>
<evidence type="ECO:0000256" key="5">
    <source>
        <dbReference type="ARBA" id="ARBA00022840"/>
    </source>
</evidence>
<dbReference type="EMBL" id="JAUDCK010000014">
    <property type="protein sequence ID" value="MDM8195757.1"/>
    <property type="molecule type" value="Genomic_DNA"/>
</dbReference>
<evidence type="ECO:0000256" key="7">
    <source>
        <dbReference type="HAMAP-Rule" id="MF_00109"/>
    </source>
</evidence>
<dbReference type="CDD" id="cd00464">
    <property type="entry name" value="SK"/>
    <property type="match status" value="1"/>
</dbReference>
<feature type="binding site" evidence="7">
    <location>
        <position position="82"/>
    </location>
    <ligand>
        <name>substrate</name>
    </ligand>
</feature>
<accession>A0ABT7UHX8</accession>
<evidence type="ECO:0000256" key="4">
    <source>
        <dbReference type="ARBA" id="ARBA00022777"/>
    </source>
</evidence>
<keyword evidence="2 7" id="KW-0808">Transferase</keyword>
<name>A0ABT7UHX8_9FIRM</name>
<organism evidence="8 9">
    <name type="scientific">Massilimicrobiota timonensis</name>
    <dbReference type="NCBI Taxonomy" id="1776392"/>
    <lineage>
        <taxon>Bacteria</taxon>
        <taxon>Bacillati</taxon>
        <taxon>Bacillota</taxon>
        <taxon>Erysipelotrichia</taxon>
        <taxon>Erysipelotrichales</taxon>
        <taxon>Erysipelotrichaceae</taxon>
        <taxon>Massilimicrobiota</taxon>
    </lineage>
</organism>
<comment type="similarity">
    <text evidence="7">Belongs to the shikimate kinase family.</text>
</comment>
<dbReference type="RefSeq" id="WP_289527595.1">
    <property type="nucleotide sequence ID" value="NZ_JAUDCK010000014.1"/>
</dbReference>
<dbReference type="PANTHER" id="PTHR21087:SF16">
    <property type="entry name" value="SHIKIMATE KINASE 1, CHLOROPLASTIC"/>
    <property type="match status" value="1"/>
</dbReference>
<evidence type="ECO:0000313" key="9">
    <source>
        <dbReference type="Proteomes" id="UP001529275"/>
    </source>
</evidence>
<keyword evidence="5 7" id="KW-0067">ATP-binding</keyword>
<comment type="caution">
    <text evidence="8">The sequence shown here is derived from an EMBL/GenBank/DDBJ whole genome shotgun (WGS) entry which is preliminary data.</text>
</comment>
<comment type="function">
    <text evidence="7">Catalyzes the specific phosphorylation of the 3-hydroxyl group of shikimic acid using ATP as a cosubstrate.</text>
</comment>
<dbReference type="PANTHER" id="PTHR21087">
    <property type="entry name" value="SHIKIMATE KINASE"/>
    <property type="match status" value="1"/>
</dbReference>
<keyword evidence="7" id="KW-0963">Cytoplasm</keyword>
<comment type="pathway">
    <text evidence="7">Metabolic intermediate biosynthesis; chorismate biosynthesis; chorismate from D-erythrose 4-phosphate and phosphoenolpyruvate: step 5/7.</text>
</comment>
<comment type="subunit">
    <text evidence="7">Monomer.</text>
</comment>
<comment type="subcellular location">
    <subcellularLocation>
        <location evidence="7">Cytoplasm</location>
    </subcellularLocation>
</comment>
<reference evidence="9" key="1">
    <citation type="submission" date="2023-06" db="EMBL/GenBank/DDBJ databases">
        <title>Identification and characterization of horizontal gene transfer across gut microbiota members of farm animals based on homology search.</title>
        <authorList>
            <person name="Zeman M."/>
            <person name="Kubasova T."/>
            <person name="Jahodarova E."/>
            <person name="Nykrynova M."/>
            <person name="Rychlik I."/>
        </authorList>
    </citation>
    <scope>NUCLEOTIDE SEQUENCE [LARGE SCALE GENOMIC DNA]</scope>
    <source>
        <strain evidence="9">ET341</strain>
    </source>
</reference>
<keyword evidence="7" id="KW-0479">Metal-binding</keyword>
<dbReference type="PRINTS" id="PR01100">
    <property type="entry name" value="SHIKIMTKNASE"/>
</dbReference>
<proteinExistence type="inferred from homology"/>
<dbReference type="Proteomes" id="UP001529275">
    <property type="component" value="Unassembled WGS sequence"/>
</dbReference>
<dbReference type="EC" id="2.7.1.71" evidence="7"/>
<gene>
    <name evidence="7" type="primary">aroK</name>
    <name evidence="8" type="ORF">QUV98_05440</name>
</gene>
<keyword evidence="7" id="KW-0460">Magnesium</keyword>
<dbReference type="SUPFAM" id="SSF52540">
    <property type="entry name" value="P-loop containing nucleoside triphosphate hydrolases"/>
    <property type="match status" value="1"/>
</dbReference>
<feature type="binding site" evidence="7">
    <location>
        <position position="60"/>
    </location>
    <ligand>
        <name>substrate</name>
    </ligand>
</feature>
<evidence type="ECO:0000256" key="6">
    <source>
        <dbReference type="ARBA" id="ARBA00023141"/>
    </source>
</evidence>
<evidence type="ECO:0000256" key="2">
    <source>
        <dbReference type="ARBA" id="ARBA00022679"/>
    </source>
</evidence>
<keyword evidence="4 7" id="KW-0418">Kinase</keyword>
<dbReference type="Gene3D" id="3.40.50.300">
    <property type="entry name" value="P-loop containing nucleotide triphosphate hydrolases"/>
    <property type="match status" value="1"/>
</dbReference>
<comment type="catalytic activity">
    <reaction evidence="7">
        <text>shikimate + ATP = 3-phosphoshikimate + ADP + H(+)</text>
        <dbReference type="Rhea" id="RHEA:13121"/>
        <dbReference type="ChEBI" id="CHEBI:15378"/>
        <dbReference type="ChEBI" id="CHEBI:30616"/>
        <dbReference type="ChEBI" id="CHEBI:36208"/>
        <dbReference type="ChEBI" id="CHEBI:145989"/>
        <dbReference type="ChEBI" id="CHEBI:456216"/>
        <dbReference type="EC" id="2.7.1.71"/>
    </reaction>
</comment>
<feature type="binding site" evidence="7">
    <location>
        <position position="37"/>
    </location>
    <ligand>
        <name>substrate</name>
    </ligand>
</feature>
<evidence type="ECO:0000256" key="1">
    <source>
        <dbReference type="ARBA" id="ARBA00022605"/>
    </source>
</evidence>
<keyword evidence="3 7" id="KW-0547">Nucleotide-binding</keyword>
<feature type="binding site" evidence="7">
    <location>
        <position position="119"/>
    </location>
    <ligand>
        <name>ATP</name>
        <dbReference type="ChEBI" id="CHEBI:30616"/>
    </ligand>
</feature>
<keyword evidence="9" id="KW-1185">Reference proteome</keyword>
<feature type="binding site" evidence="7">
    <location>
        <position position="19"/>
    </location>
    <ligand>
        <name>Mg(2+)</name>
        <dbReference type="ChEBI" id="CHEBI:18420"/>
    </ligand>
</feature>
<feature type="binding site" evidence="7">
    <location>
        <begin position="15"/>
        <end position="20"/>
    </location>
    <ligand>
        <name>ATP</name>
        <dbReference type="ChEBI" id="CHEBI:30616"/>
    </ligand>
</feature>
<dbReference type="InterPro" id="IPR000623">
    <property type="entry name" value="Shikimate_kinase/TSH1"/>
</dbReference>